<comment type="caution">
    <text evidence="2">The sequence shown here is derived from an EMBL/GenBank/DDBJ whole genome shotgun (WGS) entry which is preliminary data.</text>
</comment>
<evidence type="ECO:0000313" key="3">
    <source>
        <dbReference type="Proteomes" id="UP000018936"/>
    </source>
</evidence>
<keyword evidence="3" id="KW-1185">Reference proteome</keyword>
<organism evidence="2 3">
    <name type="scientific">Ophiophagus hannah</name>
    <name type="common">King cobra</name>
    <name type="synonym">Naja hannah</name>
    <dbReference type="NCBI Taxonomy" id="8665"/>
    <lineage>
        <taxon>Eukaryota</taxon>
        <taxon>Metazoa</taxon>
        <taxon>Chordata</taxon>
        <taxon>Craniata</taxon>
        <taxon>Vertebrata</taxon>
        <taxon>Euteleostomi</taxon>
        <taxon>Lepidosauria</taxon>
        <taxon>Squamata</taxon>
        <taxon>Bifurcata</taxon>
        <taxon>Unidentata</taxon>
        <taxon>Episquamata</taxon>
        <taxon>Toxicofera</taxon>
        <taxon>Serpentes</taxon>
        <taxon>Colubroidea</taxon>
        <taxon>Elapidae</taxon>
        <taxon>Elapinae</taxon>
        <taxon>Ophiophagus</taxon>
    </lineage>
</organism>
<protein>
    <submittedName>
        <fullName evidence="2">Transmembrane protein</fullName>
    </submittedName>
</protein>
<name>V8NC95_OPHHA</name>
<dbReference type="Proteomes" id="UP000018936">
    <property type="component" value="Unassembled WGS sequence"/>
</dbReference>
<proteinExistence type="predicted"/>
<feature type="region of interest" description="Disordered" evidence="1">
    <location>
        <begin position="1"/>
        <end position="25"/>
    </location>
</feature>
<reference evidence="2 3" key="1">
    <citation type="journal article" date="2013" name="Proc. Natl. Acad. Sci. U.S.A.">
        <title>The king cobra genome reveals dynamic gene evolution and adaptation in the snake venom system.</title>
        <authorList>
            <person name="Vonk F.J."/>
            <person name="Casewell N.R."/>
            <person name="Henkel C.V."/>
            <person name="Heimberg A.M."/>
            <person name="Jansen H.J."/>
            <person name="McCleary R.J."/>
            <person name="Kerkkamp H.M."/>
            <person name="Vos R.A."/>
            <person name="Guerreiro I."/>
            <person name="Calvete J.J."/>
            <person name="Wuster W."/>
            <person name="Woods A.E."/>
            <person name="Logan J.M."/>
            <person name="Harrison R.A."/>
            <person name="Castoe T.A."/>
            <person name="de Koning A.P."/>
            <person name="Pollock D.D."/>
            <person name="Yandell M."/>
            <person name="Calderon D."/>
            <person name="Renjifo C."/>
            <person name="Currier R.B."/>
            <person name="Salgado D."/>
            <person name="Pla D."/>
            <person name="Sanz L."/>
            <person name="Hyder A.S."/>
            <person name="Ribeiro J.M."/>
            <person name="Arntzen J.W."/>
            <person name="van den Thillart G.E."/>
            <person name="Boetzer M."/>
            <person name="Pirovano W."/>
            <person name="Dirks R.P."/>
            <person name="Spaink H.P."/>
            <person name="Duboule D."/>
            <person name="McGlinn E."/>
            <person name="Kini R.M."/>
            <person name="Richardson M.K."/>
        </authorList>
    </citation>
    <scope>NUCLEOTIDE SEQUENCE</scope>
    <source>
        <tissue evidence="2">Blood</tissue>
    </source>
</reference>
<gene>
    <name evidence="2" type="primary">TMEM131</name>
    <name evidence="2" type="ORF">L345_14559</name>
</gene>
<keyword evidence="2" id="KW-0472">Membrane</keyword>
<keyword evidence="2" id="KW-0812">Transmembrane</keyword>
<evidence type="ECO:0000256" key="1">
    <source>
        <dbReference type="SAM" id="MobiDB-lite"/>
    </source>
</evidence>
<evidence type="ECO:0000313" key="2">
    <source>
        <dbReference type="EMBL" id="ETE59710.1"/>
    </source>
</evidence>
<feature type="non-terminal residue" evidence="2">
    <location>
        <position position="1"/>
    </location>
</feature>
<sequence>MAATATTAATRLKWEATPRSTGSSSLPVVTESLAATTAVPWLGVALRLLVALLLNAARADKEAFIQSDSIIEVLRFDEGGLLQTETAIGLNSYQQKR</sequence>
<dbReference type="AlphaFoldDB" id="V8NC95"/>
<feature type="compositionally biased region" description="Low complexity" evidence="1">
    <location>
        <begin position="1"/>
        <end position="10"/>
    </location>
</feature>
<accession>V8NC95</accession>
<dbReference type="EMBL" id="AZIM01005298">
    <property type="protein sequence ID" value="ETE59710.1"/>
    <property type="molecule type" value="Genomic_DNA"/>
</dbReference>